<protein>
    <submittedName>
        <fullName evidence="2">Uncharacterized protein</fullName>
    </submittedName>
</protein>
<keyword evidence="3" id="KW-1185">Reference proteome</keyword>
<reference evidence="2 3" key="1">
    <citation type="journal article" date="2013" name="Genome Announc.">
        <title>Draft genome sequence of an Actinobacterium, Brachybacterium muris strain UCD-AY4.</title>
        <authorList>
            <person name="Lo J.R."/>
            <person name="Lang J.M."/>
            <person name="Darling A.E."/>
            <person name="Eisen J.A."/>
            <person name="Coil D.A."/>
        </authorList>
    </citation>
    <scope>NUCLEOTIDE SEQUENCE [LARGE SCALE GENOMIC DNA]</scope>
    <source>
        <strain evidence="2 3">UCD-AY4</strain>
    </source>
</reference>
<evidence type="ECO:0000313" key="2">
    <source>
        <dbReference type="EMBL" id="EYT50272.1"/>
    </source>
</evidence>
<dbReference type="Proteomes" id="UP000019754">
    <property type="component" value="Unassembled WGS sequence"/>
</dbReference>
<feature type="region of interest" description="Disordered" evidence="1">
    <location>
        <begin position="158"/>
        <end position="191"/>
    </location>
</feature>
<dbReference type="EMBL" id="AORC01000005">
    <property type="protein sequence ID" value="EYT50272.1"/>
    <property type="molecule type" value="Genomic_DNA"/>
</dbReference>
<comment type="caution">
    <text evidence="2">The sequence shown here is derived from an EMBL/GenBank/DDBJ whole genome shotgun (WGS) entry which is preliminary data.</text>
</comment>
<evidence type="ECO:0000256" key="1">
    <source>
        <dbReference type="SAM" id="MobiDB-lite"/>
    </source>
</evidence>
<dbReference type="HOGENOM" id="CLU_709166_0_0_11"/>
<sequence>MSPAGTLFPGSIPFEEDTARTRAAGAAALLAALFDDHEALERLPYEDLAQIATSINDDHLALLARLGPSLAPRLSAGLRRHTQQDTTRTRPPYGLLDTAVLVHAADTAPAIEATLSYYRARRIIVKMVIGPETDERDVATRKRYRQWAKQTLEALRAPLSQPALLGDGTDGAPGAGAATASPDGADRPDERAEVVRAPWVAMEQSGLLTGRRPRTLTPDLILADPKLRSAADEPLGFARDVLHAEGLCDWIPAEGEVLPPYDQFLLLGQKLSDGAAGIEDVVLQELVDEDGHLVPRADHHQCTDLFRLHWTEHGTPRSSGQYVELTPWMDLTRLDQLLADWTDPEGRRLQVDPLAEDSAGVVLAVPGAWERYRERVAWRGRTAQECPRQ</sequence>
<gene>
    <name evidence="2" type="ORF">D641_0105660</name>
</gene>
<proteinExistence type="predicted"/>
<accession>A0A022KYM8</accession>
<name>A0A022KYM8_9MICO</name>
<dbReference type="AlphaFoldDB" id="A0A022KYM8"/>
<organism evidence="2 3">
    <name type="scientific">Brachybacterium muris UCD-AY4</name>
    <dbReference type="NCBI Taxonomy" id="1249481"/>
    <lineage>
        <taxon>Bacteria</taxon>
        <taxon>Bacillati</taxon>
        <taxon>Actinomycetota</taxon>
        <taxon>Actinomycetes</taxon>
        <taxon>Micrococcales</taxon>
        <taxon>Dermabacteraceae</taxon>
        <taxon>Brachybacterium</taxon>
    </lineage>
</organism>
<evidence type="ECO:0000313" key="3">
    <source>
        <dbReference type="Proteomes" id="UP000019754"/>
    </source>
</evidence>